<reference evidence="2" key="1">
    <citation type="journal article" date="2014" name="Microb. Cell Fact.">
        <title>Exploiting Issatchenkia orientalis SD108 for succinic acid production.</title>
        <authorList>
            <person name="Xiao H."/>
            <person name="Shao Z."/>
            <person name="Jiang Y."/>
            <person name="Dole S."/>
            <person name="Zhao H."/>
        </authorList>
    </citation>
    <scope>NUCLEOTIDE SEQUENCE [LARGE SCALE GENOMIC DNA]</scope>
    <source>
        <strain evidence="2">SD108</strain>
    </source>
</reference>
<dbReference type="HOGENOM" id="CLU_3368621_0_0_1"/>
<proteinExistence type="predicted"/>
<name>A0A099NL70_PICKU</name>
<accession>A0A099NL70</accession>
<protein>
    <submittedName>
        <fullName evidence="1">Uncharacterized protein</fullName>
    </submittedName>
</protein>
<dbReference type="EMBL" id="JQFK01001961">
    <property type="protein sequence ID" value="KGK32692.1"/>
    <property type="molecule type" value="Genomic_DNA"/>
</dbReference>
<comment type="caution">
    <text evidence="1">The sequence shown here is derived from an EMBL/GenBank/DDBJ whole genome shotgun (WGS) entry which is preliminary data.</text>
</comment>
<organism evidence="1 2">
    <name type="scientific">Pichia kudriavzevii</name>
    <name type="common">Yeast</name>
    <name type="synonym">Issatchenkia orientalis</name>
    <dbReference type="NCBI Taxonomy" id="4909"/>
    <lineage>
        <taxon>Eukaryota</taxon>
        <taxon>Fungi</taxon>
        <taxon>Dikarya</taxon>
        <taxon>Ascomycota</taxon>
        <taxon>Saccharomycotina</taxon>
        <taxon>Pichiomycetes</taxon>
        <taxon>Pichiales</taxon>
        <taxon>Pichiaceae</taxon>
        <taxon>Pichia</taxon>
    </lineage>
</organism>
<evidence type="ECO:0000313" key="1">
    <source>
        <dbReference type="EMBL" id="KGK32692.1"/>
    </source>
</evidence>
<dbReference type="AlphaFoldDB" id="A0A099NL70"/>
<gene>
    <name evidence="1" type="ORF">JL09_g6701</name>
</gene>
<evidence type="ECO:0000313" key="2">
    <source>
        <dbReference type="Proteomes" id="UP000029867"/>
    </source>
</evidence>
<dbReference type="Proteomes" id="UP000029867">
    <property type="component" value="Unassembled WGS sequence"/>
</dbReference>
<sequence length="35" mass="4052">MLTSPLHNISVHVELHLIFPIRELDIGKFARVRAQ</sequence>